<reference evidence="3" key="1">
    <citation type="submission" date="2016-10" db="EMBL/GenBank/DDBJ databases">
        <authorList>
            <person name="Varghese N."/>
            <person name="Submissions S."/>
        </authorList>
    </citation>
    <scope>NUCLEOTIDE SEQUENCE [LARGE SCALE GENOMIC DNA]</scope>
    <source>
        <strain evidence="3">CGMCC 4.6856</strain>
    </source>
</reference>
<evidence type="ECO:0000313" key="2">
    <source>
        <dbReference type="EMBL" id="SEP72216.1"/>
    </source>
</evidence>
<dbReference type="STRING" id="1036181.SAMN05421756_101490"/>
<dbReference type="AlphaFoldDB" id="A0A1H9A652"/>
<gene>
    <name evidence="2" type="ORF">SAMN05421756_101490</name>
</gene>
<organism evidence="2 3">
    <name type="scientific">Microlunatus flavus</name>
    <dbReference type="NCBI Taxonomy" id="1036181"/>
    <lineage>
        <taxon>Bacteria</taxon>
        <taxon>Bacillati</taxon>
        <taxon>Actinomycetota</taxon>
        <taxon>Actinomycetes</taxon>
        <taxon>Propionibacteriales</taxon>
        <taxon>Propionibacteriaceae</taxon>
        <taxon>Microlunatus</taxon>
    </lineage>
</organism>
<proteinExistence type="predicted"/>
<dbReference type="Proteomes" id="UP000198504">
    <property type="component" value="Unassembled WGS sequence"/>
</dbReference>
<dbReference type="EMBL" id="FOFA01000001">
    <property type="protein sequence ID" value="SEP72216.1"/>
    <property type="molecule type" value="Genomic_DNA"/>
</dbReference>
<evidence type="ECO:0008006" key="4">
    <source>
        <dbReference type="Google" id="ProtNLM"/>
    </source>
</evidence>
<keyword evidence="3" id="KW-1185">Reference proteome</keyword>
<sequence length="217" mass="21262">MTAVATATAVRTAGRRPSRKVATIVSLVAVPTALAVSGLVVAQSSYSAYSATTVNPTSNWATGTVALTDDDANTAAFTAANLKPGSTGSRCIVVSSTGTLPANVKLYGTAAASTKALADNIDLTVTQGTGGSTAGGCANFTALPSGSSVYTGTLANFGATATGYGSGVGSWATAGVAAGAPAEARTYQLTYTVKTDAPNTTQGGTAAIGFTWEAQNS</sequence>
<accession>A0A1H9A652</accession>
<dbReference type="RefSeq" id="WP_091177506.1">
    <property type="nucleotide sequence ID" value="NZ_FOFA01000001.1"/>
</dbReference>
<keyword evidence="1" id="KW-0812">Transmembrane</keyword>
<evidence type="ECO:0000313" key="3">
    <source>
        <dbReference type="Proteomes" id="UP000198504"/>
    </source>
</evidence>
<name>A0A1H9A652_9ACTN</name>
<feature type="transmembrane region" description="Helical" evidence="1">
    <location>
        <begin position="21"/>
        <end position="42"/>
    </location>
</feature>
<dbReference type="OrthoDB" id="3826640at2"/>
<keyword evidence="1" id="KW-1133">Transmembrane helix</keyword>
<protein>
    <recommendedName>
        <fullName evidence="4">Camelysin metallo-endopeptidase</fullName>
    </recommendedName>
</protein>
<evidence type="ECO:0000256" key="1">
    <source>
        <dbReference type="SAM" id="Phobius"/>
    </source>
</evidence>
<keyword evidence="1" id="KW-0472">Membrane</keyword>